<dbReference type="PATRIC" id="fig|1263868.3.peg.2991"/>
<sequence length="40" mass="4807">MKPWRYRTLAHRLPFLFIRGNDAKHLTRSGDKPHARFNSN</sequence>
<name>M5SG15_9BACT</name>
<dbReference type="AlphaFoldDB" id="M5SG15"/>
<evidence type="ECO:0000313" key="2">
    <source>
        <dbReference type="Proteomes" id="UP000011996"/>
    </source>
</evidence>
<proteinExistence type="predicted"/>
<dbReference type="Proteomes" id="UP000011996">
    <property type="component" value="Unassembled WGS sequence"/>
</dbReference>
<organism evidence="1 2">
    <name type="scientific">Rhodopirellula europaea SH398</name>
    <dbReference type="NCBI Taxonomy" id="1263868"/>
    <lineage>
        <taxon>Bacteria</taxon>
        <taxon>Pseudomonadati</taxon>
        <taxon>Planctomycetota</taxon>
        <taxon>Planctomycetia</taxon>
        <taxon>Pirellulales</taxon>
        <taxon>Pirellulaceae</taxon>
        <taxon>Rhodopirellula</taxon>
    </lineage>
</organism>
<comment type="caution">
    <text evidence="1">The sequence shown here is derived from an EMBL/GenBank/DDBJ whole genome shotgun (WGS) entry which is preliminary data.</text>
</comment>
<accession>M5SG15</accession>
<dbReference type="STRING" id="1263868.RESH_02759"/>
<dbReference type="EMBL" id="ANOF01000087">
    <property type="protein sequence ID" value="EMI26642.1"/>
    <property type="molecule type" value="Genomic_DNA"/>
</dbReference>
<gene>
    <name evidence="1" type="ORF">RESH_02759</name>
</gene>
<evidence type="ECO:0000313" key="1">
    <source>
        <dbReference type="EMBL" id="EMI26642.1"/>
    </source>
</evidence>
<protein>
    <submittedName>
        <fullName evidence="1">Uncharacterized protein</fullName>
    </submittedName>
</protein>
<reference evidence="1 2" key="1">
    <citation type="journal article" date="2013" name="Mar. Genomics">
        <title>Expression of sulfatases in Rhodopirellula baltica and the diversity of sulfatases in the genus Rhodopirellula.</title>
        <authorList>
            <person name="Wegner C.E."/>
            <person name="Richter-Heitmann T."/>
            <person name="Klindworth A."/>
            <person name="Klockow C."/>
            <person name="Richter M."/>
            <person name="Achstetter T."/>
            <person name="Glockner F.O."/>
            <person name="Harder J."/>
        </authorList>
    </citation>
    <scope>NUCLEOTIDE SEQUENCE [LARGE SCALE GENOMIC DNA]</scope>
    <source>
        <strain evidence="1 2">SH398</strain>
    </source>
</reference>